<dbReference type="InterPro" id="IPR023374">
    <property type="entry name" value="AttH-like_dom_sf"/>
</dbReference>
<proteinExistence type="predicted"/>
<dbReference type="Pfam" id="PF17186">
    <property type="entry name" value="Lipocalin_9"/>
    <property type="match status" value="1"/>
</dbReference>
<feature type="chain" id="PRO_5011687762" evidence="1">
    <location>
        <begin position="39"/>
        <end position="376"/>
    </location>
</feature>
<dbReference type="GO" id="GO:0016787">
    <property type="term" value="F:hydrolase activity"/>
    <property type="evidence" value="ECO:0007669"/>
    <property type="project" value="UniProtKB-KW"/>
</dbReference>
<dbReference type="PANTHER" id="PTHR38591:SF1">
    <property type="entry name" value="BLL1000 PROTEIN"/>
    <property type="match status" value="1"/>
</dbReference>
<dbReference type="InterPro" id="IPR010791">
    <property type="entry name" value="AttH_dom"/>
</dbReference>
<dbReference type="AlphaFoldDB" id="A0A1I4S8U2"/>
<gene>
    <name evidence="3" type="ORF">SAMN02982985_04682</name>
</gene>
<evidence type="ECO:0000256" key="1">
    <source>
        <dbReference type="SAM" id="SignalP"/>
    </source>
</evidence>
<keyword evidence="1" id="KW-0732">Signal</keyword>
<evidence type="ECO:0000259" key="2">
    <source>
        <dbReference type="Pfam" id="PF07143"/>
    </source>
</evidence>
<reference evidence="3 4" key="1">
    <citation type="submission" date="2016-10" db="EMBL/GenBank/DDBJ databases">
        <authorList>
            <person name="de Groot N.N."/>
        </authorList>
    </citation>
    <scope>NUCLEOTIDE SEQUENCE [LARGE SCALE GENOMIC DNA]</scope>
    <source>
        <strain evidence="3 4">ATCC 43154</strain>
    </source>
</reference>
<feature type="domain" description="AttH" evidence="2">
    <location>
        <begin position="67"/>
        <end position="238"/>
    </location>
</feature>
<keyword evidence="4" id="KW-1185">Reference proteome</keyword>
<dbReference type="SUPFAM" id="SSF159245">
    <property type="entry name" value="AttH-like"/>
    <property type="match status" value="1"/>
</dbReference>
<organism evidence="3 4">
    <name type="scientific">Rugamonas rubra</name>
    <dbReference type="NCBI Taxonomy" id="758825"/>
    <lineage>
        <taxon>Bacteria</taxon>
        <taxon>Pseudomonadati</taxon>
        <taxon>Pseudomonadota</taxon>
        <taxon>Betaproteobacteria</taxon>
        <taxon>Burkholderiales</taxon>
        <taxon>Oxalobacteraceae</taxon>
        <taxon>Telluria group</taxon>
        <taxon>Rugamonas</taxon>
    </lineage>
</organism>
<name>A0A1I4S8U2_9BURK</name>
<dbReference type="PANTHER" id="PTHR38591">
    <property type="entry name" value="HYDROLASE"/>
    <property type="match status" value="1"/>
</dbReference>
<accession>A0A1I4S8U2</accession>
<keyword evidence="3" id="KW-0378">Hydrolase</keyword>
<dbReference type="Proteomes" id="UP000199470">
    <property type="component" value="Unassembled WGS sequence"/>
</dbReference>
<dbReference type="Pfam" id="PF07143">
    <property type="entry name" value="CrtC"/>
    <property type="match status" value="1"/>
</dbReference>
<feature type="signal peptide" evidence="1">
    <location>
        <begin position="1"/>
        <end position="38"/>
    </location>
</feature>
<sequence>MRGLRMRFTSRLAALWAPLAGALALAAGLVLAPLPALAAPPQFAAVAPLATPMSFPAAYGAHPDYKTEWWYATGWLTTADGKTLGYQVTFFRSATEHDRANPSQFAPKQLIIGHAALSDPAVGKLLHDQRSAREGFGLAYAKVGDTDIKLDDWRMRRGADGVYSVTLDTPSFALALRLAPSQPLLLQGEGGFSRKGPRPAQASYYYSAPQLTTTGTVTRGGKAEAVNGVTWLDHEWSSQVLDAGATGWDWVGANLADGGALMAFQIRSATGGKLWAHATWRDAAGKITQYAPDQVSFTAQRRWRSPRTNAEYPVATLLTTGSTVWGVTPLQDDQELDSRRSTGAVYWEGAVTLTRDGAPAGRAYLEMTGYVSPMKL</sequence>
<protein>
    <submittedName>
        <fullName evidence="3">Predicted secreted hydrolase</fullName>
    </submittedName>
</protein>
<dbReference type="STRING" id="758825.SAMN02982985_04682"/>
<dbReference type="EMBL" id="FOTW01000025">
    <property type="protein sequence ID" value="SFM60925.1"/>
    <property type="molecule type" value="Genomic_DNA"/>
</dbReference>
<dbReference type="Gene3D" id="2.40.370.10">
    <property type="entry name" value="AttH-like domain"/>
    <property type="match status" value="2"/>
</dbReference>
<evidence type="ECO:0000313" key="4">
    <source>
        <dbReference type="Proteomes" id="UP000199470"/>
    </source>
</evidence>
<evidence type="ECO:0000313" key="3">
    <source>
        <dbReference type="EMBL" id="SFM60925.1"/>
    </source>
</evidence>